<dbReference type="InterPro" id="IPR007525">
    <property type="entry name" value="FrhB_FdhB_C"/>
</dbReference>
<dbReference type="Gene3D" id="3.30.70.20">
    <property type="match status" value="1"/>
</dbReference>
<comment type="caution">
    <text evidence="2">The sequence shown here is derived from an EMBL/GenBank/DDBJ whole genome shotgun (WGS) entry which is preliminary data.</text>
</comment>
<dbReference type="InterPro" id="IPR017900">
    <property type="entry name" value="4Fe4S_Fe_S_CS"/>
</dbReference>
<dbReference type="PROSITE" id="PS51379">
    <property type="entry name" value="4FE4S_FER_2"/>
    <property type="match status" value="2"/>
</dbReference>
<dbReference type="InterPro" id="IPR045220">
    <property type="entry name" value="FRHB/FDHB/HCAR-like"/>
</dbReference>
<dbReference type="PANTHER" id="PTHR31332">
    <property type="entry name" value="7-HYDROXYMETHYL CHLOROPHYLL A REDUCTASE, CHLOROPLASTIC"/>
    <property type="match status" value="1"/>
</dbReference>
<sequence length="379" mass="41631">MAEQLANHGDIKNFQDLQREVIDRGLCGRCGGCASFCSADDMNALSFDRTDGPRLVCEDSCVKCGICYLICPQIKALDSEVREKFGWQAPIGNYRTITSARTTEAKVAEVCTDGGVVTSLLRYALKKRIIQGALVSRQAGPFLRQPFLAREPDELIEAAGTHFGEVEHLDEFGKAYSTYCPTIHEMKKIGQLQLNRIALVGTPCQIYTMRKMQVLNIVPADSIVLTIGLFCMENFAFDAKVTAALEKKLGVAIRDVAKLNIKDDVILTTASGEVLHVPFEAVDEVARPACMACPDFANDFADISVGGLGSPDGHTTTVIRTGIGQKIYNGAKHDRLIKELRFRSKEKARLHRTEQMAKITAFVRRKKSRARAALAAESA</sequence>
<dbReference type="AlphaFoldDB" id="A0A0F9W134"/>
<evidence type="ECO:0000313" key="2">
    <source>
        <dbReference type="EMBL" id="KKO11036.1"/>
    </source>
</evidence>
<organism evidence="2">
    <name type="scientific">marine sediment metagenome</name>
    <dbReference type="NCBI Taxonomy" id="412755"/>
    <lineage>
        <taxon>unclassified sequences</taxon>
        <taxon>metagenomes</taxon>
        <taxon>ecological metagenomes</taxon>
    </lineage>
</organism>
<accession>A0A0F9W134</accession>
<dbReference type="InterPro" id="IPR007516">
    <property type="entry name" value="Co_F420_Hydgase/DH_bsu_N"/>
</dbReference>
<dbReference type="PANTHER" id="PTHR31332:SF0">
    <property type="entry name" value="7-HYDROXYMETHYL CHLOROPHYLL A REDUCTASE, CHLOROPLASTIC"/>
    <property type="match status" value="1"/>
</dbReference>
<dbReference type="PROSITE" id="PS00198">
    <property type="entry name" value="4FE4S_FER_1"/>
    <property type="match status" value="1"/>
</dbReference>
<evidence type="ECO:0000259" key="1">
    <source>
        <dbReference type="PROSITE" id="PS51379"/>
    </source>
</evidence>
<dbReference type="Pfam" id="PF04422">
    <property type="entry name" value="FrhB_FdhB_N"/>
    <property type="match status" value="1"/>
</dbReference>
<name>A0A0F9W134_9ZZZZ</name>
<dbReference type="GO" id="GO:0052592">
    <property type="term" value="F:oxidoreductase activity, acting on CH or CH2 groups, with an iron-sulfur protein as acceptor"/>
    <property type="evidence" value="ECO:0007669"/>
    <property type="project" value="TreeGrafter"/>
</dbReference>
<dbReference type="SUPFAM" id="SSF54862">
    <property type="entry name" value="4Fe-4S ferredoxins"/>
    <property type="match status" value="1"/>
</dbReference>
<feature type="domain" description="4Fe-4S ferredoxin-type" evidence="1">
    <location>
        <begin position="18"/>
        <end position="50"/>
    </location>
</feature>
<dbReference type="Pfam" id="PF04432">
    <property type="entry name" value="FrhB_FdhB_C"/>
    <property type="match status" value="1"/>
</dbReference>
<dbReference type="EMBL" id="LAZR01000003">
    <property type="protein sequence ID" value="KKO11036.1"/>
    <property type="molecule type" value="Genomic_DNA"/>
</dbReference>
<protein>
    <recommendedName>
        <fullName evidence="1">4Fe-4S ferredoxin-type domain-containing protein</fullName>
    </recommendedName>
</protein>
<dbReference type="InterPro" id="IPR017896">
    <property type="entry name" value="4Fe4S_Fe-S-bd"/>
</dbReference>
<reference evidence="2" key="1">
    <citation type="journal article" date="2015" name="Nature">
        <title>Complex archaea that bridge the gap between prokaryotes and eukaryotes.</title>
        <authorList>
            <person name="Spang A."/>
            <person name="Saw J.H."/>
            <person name="Jorgensen S.L."/>
            <person name="Zaremba-Niedzwiedzka K."/>
            <person name="Martijn J."/>
            <person name="Lind A.E."/>
            <person name="van Eijk R."/>
            <person name="Schleper C."/>
            <person name="Guy L."/>
            <person name="Ettema T.J."/>
        </authorList>
    </citation>
    <scope>NUCLEOTIDE SEQUENCE</scope>
</reference>
<gene>
    <name evidence="2" type="ORF">LCGC14_0015110</name>
</gene>
<proteinExistence type="predicted"/>
<feature type="domain" description="4Fe-4S ferredoxin-type" evidence="1">
    <location>
        <begin position="52"/>
        <end position="82"/>
    </location>
</feature>